<reference evidence="4 5" key="1">
    <citation type="submission" date="2019-09" db="EMBL/GenBank/DDBJ databases">
        <title>Bird 10,000 Genomes (B10K) Project - Family phase.</title>
        <authorList>
            <person name="Zhang G."/>
        </authorList>
    </citation>
    <scope>NUCLEOTIDE SEQUENCE [LARGE SCALE GENOMIC DNA]</scope>
    <source>
        <strain evidence="4">B10K-MSB-42743</strain>
        <tissue evidence="4">Heart</tissue>
    </source>
</reference>
<organism evidence="4 5">
    <name type="scientific">Crypturellus soui</name>
    <dbReference type="NCBI Taxonomy" id="458187"/>
    <lineage>
        <taxon>Eukaryota</taxon>
        <taxon>Metazoa</taxon>
        <taxon>Chordata</taxon>
        <taxon>Craniata</taxon>
        <taxon>Vertebrata</taxon>
        <taxon>Euteleostomi</taxon>
        <taxon>Archelosauria</taxon>
        <taxon>Archosauria</taxon>
        <taxon>Dinosauria</taxon>
        <taxon>Saurischia</taxon>
        <taxon>Theropoda</taxon>
        <taxon>Coelurosauria</taxon>
        <taxon>Aves</taxon>
        <taxon>Palaeognathae</taxon>
        <taxon>Tinamiformes</taxon>
        <taxon>Tinamidae</taxon>
        <taxon>Crypturellus</taxon>
    </lineage>
</organism>
<dbReference type="Gene3D" id="2.30.29.30">
    <property type="entry name" value="Pleckstrin-homology domain (PH domain)/Phosphotyrosine-binding domain (PTB)"/>
    <property type="match status" value="2"/>
</dbReference>
<dbReference type="InterPro" id="IPR011993">
    <property type="entry name" value="PH-like_dom_sf"/>
</dbReference>
<evidence type="ECO:0000259" key="3">
    <source>
        <dbReference type="PROSITE" id="PS50086"/>
    </source>
</evidence>
<sequence length="589" mass="67621">GRLVGALDAVLDSNARVAPFRILLQVPGSQVYSAIACGATVEEINQHWEWLEQNLLHTLSVFDNKEDIVSFVKGKVKALIAEETSSKLAEQEEDPEKFREALVKFESRFNFPEAEKLITYYSCCCWKGKVPRQGWLYLSINHLCFYSFFLGKELKLVIPWFEVQKLERTSNVFMADTVRVTTANKERDFSTFLNIAEAFRIMEQLADVTLRRLLDNEVFELDPGLQDPTQITKRDLEARAQNEFFRAFFRLPRKEKLHEVLDCSLWTPFSRCHTAGRMYTSDTYICFASKEDGCCNVIIPLREVITIEKMEDTSLLPNPIIISIRSKTAFQFIELKDRDTLVENLLQRLKEVNSCNPAHYNNLKNRNQNTPVFGSTCAFKDCESGDVGREDKSECEKESSYLPNAEALRSDFHQSGGAGLDFGKSREQIKESLWDDHFVEYGRTVCMFRTEKIRKLVAMGIPESLRGQLWLLFSDAATDLALHPGYYAHLVEASLGRCCMATEEIERDLHRSLPEHPAFQNETGIAALRRVLTAYAHRNPRIGYCQSMNILTSVLLLYAKEEEAFWLLVAVCERMLPDYFNHRVIGELV</sequence>
<dbReference type="InterPro" id="IPR035969">
    <property type="entry name" value="Rab-GAP_TBC_sf"/>
</dbReference>
<dbReference type="FunFam" id="2.30.29.30:FF:000259">
    <property type="entry name" value="TBC1 domain family member 8"/>
    <property type="match status" value="1"/>
</dbReference>
<evidence type="ECO:0000256" key="2">
    <source>
        <dbReference type="ARBA" id="ARBA00022737"/>
    </source>
</evidence>
<dbReference type="AlphaFoldDB" id="A0A7K4KJB5"/>
<accession>A0A7K4KJB5</accession>
<dbReference type="Gene3D" id="1.10.10.750">
    <property type="entry name" value="Ypt/Rab-GAP domain of gyp1p, domain 1"/>
    <property type="match status" value="1"/>
</dbReference>
<dbReference type="SUPFAM" id="SSF47923">
    <property type="entry name" value="Ypt/Rab-GAP domain of gyp1p"/>
    <property type="match status" value="1"/>
</dbReference>
<evidence type="ECO:0000256" key="1">
    <source>
        <dbReference type="ARBA" id="ARBA00022468"/>
    </source>
</evidence>
<dbReference type="OrthoDB" id="17687at2759"/>
<comment type="caution">
    <text evidence="4">The sequence shown here is derived from an EMBL/GenBank/DDBJ whole genome shotgun (WGS) entry which is preliminary data.</text>
</comment>
<dbReference type="SMART" id="SM00568">
    <property type="entry name" value="GRAM"/>
    <property type="match status" value="2"/>
</dbReference>
<dbReference type="FunFam" id="2.30.29.30:FF:000013">
    <property type="entry name" value="Putative TBC1 domain family member 8B"/>
    <property type="match status" value="1"/>
</dbReference>
<dbReference type="InterPro" id="IPR004182">
    <property type="entry name" value="GRAM"/>
</dbReference>
<dbReference type="GO" id="GO:0005096">
    <property type="term" value="F:GTPase activator activity"/>
    <property type="evidence" value="ECO:0007669"/>
    <property type="project" value="UniProtKB-KW"/>
</dbReference>
<feature type="non-terminal residue" evidence="4">
    <location>
        <position position="589"/>
    </location>
</feature>
<gene>
    <name evidence="4" type="primary">Tbc1d8</name>
    <name evidence="4" type="ORF">CRYSOU_R03545</name>
</gene>
<feature type="domain" description="Rab-GAP TBC" evidence="3">
    <location>
        <begin position="460"/>
        <end position="589"/>
    </location>
</feature>
<dbReference type="EMBL" id="VWPX01013120">
    <property type="protein sequence ID" value="NWI16467.1"/>
    <property type="molecule type" value="Genomic_DNA"/>
</dbReference>
<dbReference type="InterPro" id="IPR036009">
    <property type="entry name" value="TBC1D8_PH-GRAM1"/>
</dbReference>
<dbReference type="Gene3D" id="1.10.8.270">
    <property type="entry name" value="putative rabgap domain of human tbc1 domain family member 14 like domains"/>
    <property type="match status" value="1"/>
</dbReference>
<dbReference type="Pfam" id="PF00566">
    <property type="entry name" value="RabGAP-TBC"/>
    <property type="match status" value="1"/>
</dbReference>
<proteinExistence type="predicted"/>
<dbReference type="CDD" id="cd13349">
    <property type="entry name" value="PH-GRAM1_TBC1D8"/>
    <property type="match status" value="1"/>
</dbReference>
<dbReference type="SMART" id="SM00164">
    <property type="entry name" value="TBC"/>
    <property type="match status" value="1"/>
</dbReference>
<dbReference type="Proteomes" id="UP000545332">
    <property type="component" value="Unassembled WGS sequence"/>
</dbReference>
<keyword evidence="5" id="KW-1185">Reference proteome</keyword>
<feature type="non-terminal residue" evidence="4">
    <location>
        <position position="1"/>
    </location>
</feature>
<dbReference type="PANTHER" id="PTHR47666">
    <property type="entry name" value="PROTEIN VASCULAR ASSOCIATED DEATH 1, CHLOROPLASTIC"/>
    <property type="match status" value="1"/>
</dbReference>
<dbReference type="InterPro" id="IPR000195">
    <property type="entry name" value="Rab-GAP-TBC_dom"/>
</dbReference>
<dbReference type="Pfam" id="PF02893">
    <property type="entry name" value="GRAM"/>
    <property type="match status" value="2"/>
</dbReference>
<dbReference type="PROSITE" id="PS50086">
    <property type="entry name" value="TBC_RABGAP"/>
    <property type="match status" value="1"/>
</dbReference>
<keyword evidence="2" id="KW-0677">Repeat</keyword>
<keyword evidence="1" id="KW-0343">GTPase activation</keyword>
<dbReference type="GO" id="GO:0003008">
    <property type="term" value="P:system process"/>
    <property type="evidence" value="ECO:0007669"/>
    <property type="project" value="UniProtKB-ARBA"/>
</dbReference>
<name>A0A7K4KJB5_9AVES</name>
<dbReference type="CDD" id="cd13353">
    <property type="entry name" value="PH-GRAM2_TBC1D8"/>
    <property type="match status" value="1"/>
</dbReference>
<dbReference type="FunFam" id="1.10.8.270:FF:000002">
    <property type="entry name" value="TBC1 domain family member 9B"/>
    <property type="match status" value="1"/>
</dbReference>
<dbReference type="InterPro" id="IPR036016">
    <property type="entry name" value="TBC1D8_PH-GRAM2"/>
</dbReference>
<evidence type="ECO:0000313" key="5">
    <source>
        <dbReference type="Proteomes" id="UP000545332"/>
    </source>
</evidence>
<dbReference type="PANTHER" id="PTHR47666:SF2">
    <property type="entry name" value="TBC1 DOMAIN FAMILY MEMBER 8 ISOFORM X1"/>
    <property type="match status" value="1"/>
</dbReference>
<evidence type="ECO:0000313" key="4">
    <source>
        <dbReference type="EMBL" id="NWI16467.1"/>
    </source>
</evidence>
<protein>
    <submittedName>
        <fullName evidence="4">TBCD8 protein</fullName>
    </submittedName>
</protein>
<dbReference type="FunFam" id="1.10.10.750:FF:000008">
    <property type="entry name" value="TBC1 domain family member 9"/>
    <property type="match status" value="1"/>
</dbReference>